<keyword evidence="3" id="KW-1185">Reference proteome</keyword>
<proteinExistence type="predicted"/>
<evidence type="ECO:0000256" key="1">
    <source>
        <dbReference type="SAM" id="Phobius"/>
    </source>
</evidence>
<feature type="transmembrane region" description="Helical" evidence="1">
    <location>
        <begin position="49"/>
        <end position="67"/>
    </location>
</feature>
<dbReference type="Proteomes" id="UP000253517">
    <property type="component" value="Unassembled WGS sequence"/>
</dbReference>
<feature type="transmembrane region" description="Helical" evidence="1">
    <location>
        <begin position="20"/>
        <end position="43"/>
    </location>
</feature>
<feature type="transmembrane region" description="Helical" evidence="1">
    <location>
        <begin position="74"/>
        <end position="95"/>
    </location>
</feature>
<keyword evidence="1" id="KW-0812">Transmembrane</keyword>
<dbReference type="EMBL" id="QPJS01000001">
    <property type="protein sequence ID" value="RCX04970.1"/>
    <property type="molecule type" value="Genomic_DNA"/>
</dbReference>
<name>A0A369A6J2_9FLAO</name>
<organism evidence="2 3">
    <name type="scientific">Schleiferia thermophila</name>
    <dbReference type="NCBI Taxonomy" id="884107"/>
    <lineage>
        <taxon>Bacteria</taxon>
        <taxon>Pseudomonadati</taxon>
        <taxon>Bacteroidota</taxon>
        <taxon>Flavobacteriia</taxon>
        <taxon>Flavobacteriales</taxon>
        <taxon>Schleiferiaceae</taxon>
        <taxon>Schleiferia</taxon>
    </lineage>
</organism>
<dbReference type="AlphaFoldDB" id="A0A369A6J2"/>
<protein>
    <recommendedName>
        <fullName evidence="4">Magnesium citrate secondary transporter</fullName>
    </recommendedName>
</protein>
<keyword evidence="1" id="KW-0472">Membrane</keyword>
<feature type="transmembrane region" description="Helical" evidence="1">
    <location>
        <begin position="101"/>
        <end position="120"/>
    </location>
</feature>
<reference evidence="2 3" key="1">
    <citation type="submission" date="2018-07" db="EMBL/GenBank/DDBJ databases">
        <title>Genomic Encyclopedia of Type Strains, Phase IV (KMG-IV): sequencing the most valuable type-strain genomes for metagenomic binning, comparative biology and taxonomic classification.</title>
        <authorList>
            <person name="Goeker M."/>
        </authorList>
    </citation>
    <scope>NUCLEOTIDE SEQUENCE [LARGE SCALE GENOMIC DNA]</scope>
    <source>
        <strain evidence="2 3">DSM 21410</strain>
    </source>
</reference>
<evidence type="ECO:0000313" key="2">
    <source>
        <dbReference type="EMBL" id="RCX04970.1"/>
    </source>
</evidence>
<comment type="caution">
    <text evidence="2">The sequence shown here is derived from an EMBL/GenBank/DDBJ whole genome shotgun (WGS) entry which is preliminary data.</text>
</comment>
<evidence type="ECO:0008006" key="4">
    <source>
        <dbReference type="Google" id="ProtNLM"/>
    </source>
</evidence>
<evidence type="ECO:0000313" key="3">
    <source>
        <dbReference type="Proteomes" id="UP000253517"/>
    </source>
</evidence>
<keyword evidence="1" id="KW-1133">Transmembrane helix</keyword>
<gene>
    <name evidence="2" type="ORF">DES35_101249</name>
</gene>
<sequence length="130" mass="15508">MSGIVSLLKSNLQIYGRFEFLLLLIFLFNQLIEKFGFYIPIIHSYLDDVLAIPITLSVTKYIMYFLHNPTYRSLYSSFQVGIVVVMFSVYFEWYLPLVYTIHYRDFIDIICYAFGGVFYLEYIQNTRKLN</sequence>
<accession>A0A369A6J2</accession>